<comment type="caution">
    <text evidence="2">The sequence shown here is derived from an EMBL/GenBank/DDBJ whole genome shotgun (WGS) entry which is preliminary data.</text>
</comment>
<protein>
    <submittedName>
        <fullName evidence="2">Uncharacterized protein</fullName>
    </submittedName>
</protein>
<dbReference type="InParanoid" id="A0A395JG11"/>
<feature type="transmembrane region" description="Helical" evidence="1">
    <location>
        <begin position="116"/>
        <end position="134"/>
    </location>
</feature>
<feature type="transmembrane region" description="Helical" evidence="1">
    <location>
        <begin position="63"/>
        <end position="83"/>
    </location>
</feature>
<name>A0A395JG11_9GAMM</name>
<gene>
    <name evidence="2" type="ORF">DFR28_105135</name>
</gene>
<evidence type="ECO:0000313" key="2">
    <source>
        <dbReference type="EMBL" id="RBP48796.1"/>
    </source>
</evidence>
<evidence type="ECO:0000256" key="1">
    <source>
        <dbReference type="SAM" id="Phobius"/>
    </source>
</evidence>
<organism evidence="2 3">
    <name type="scientific">Arenicella xantha</name>
    <dbReference type="NCBI Taxonomy" id="644221"/>
    <lineage>
        <taxon>Bacteria</taxon>
        <taxon>Pseudomonadati</taxon>
        <taxon>Pseudomonadota</taxon>
        <taxon>Gammaproteobacteria</taxon>
        <taxon>Arenicellales</taxon>
        <taxon>Arenicellaceae</taxon>
        <taxon>Arenicella</taxon>
    </lineage>
</organism>
<dbReference type="EMBL" id="QNRT01000005">
    <property type="protein sequence ID" value="RBP48796.1"/>
    <property type="molecule type" value="Genomic_DNA"/>
</dbReference>
<keyword evidence="1" id="KW-0812">Transmembrane</keyword>
<keyword evidence="1" id="KW-1133">Transmembrane helix</keyword>
<evidence type="ECO:0000313" key="3">
    <source>
        <dbReference type="Proteomes" id="UP000253083"/>
    </source>
</evidence>
<keyword evidence="3" id="KW-1185">Reference proteome</keyword>
<dbReference type="Proteomes" id="UP000253083">
    <property type="component" value="Unassembled WGS sequence"/>
</dbReference>
<proteinExistence type="predicted"/>
<feature type="transmembrane region" description="Helical" evidence="1">
    <location>
        <begin position="90"/>
        <end position="110"/>
    </location>
</feature>
<feature type="transmembrane region" description="Helical" evidence="1">
    <location>
        <begin position="20"/>
        <end position="43"/>
    </location>
</feature>
<dbReference type="AlphaFoldDB" id="A0A395JG11"/>
<keyword evidence="1" id="KW-0472">Membrane</keyword>
<reference evidence="2 3" key="1">
    <citation type="submission" date="2018-06" db="EMBL/GenBank/DDBJ databases">
        <title>Genomic Encyclopedia of Type Strains, Phase IV (KMG-IV): sequencing the most valuable type-strain genomes for metagenomic binning, comparative biology and taxonomic classification.</title>
        <authorList>
            <person name="Goeker M."/>
        </authorList>
    </citation>
    <scope>NUCLEOTIDE SEQUENCE [LARGE SCALE GENOMIC DNA]</scope>
    <source>
        <strain evidence="2 3">DSM 24032</strain>
    </source>
</reference>
<accession>A0A395JG11</accession>
<sequence length="141" mass="16041">MQLRSALYMFMTQYEPPLKIPAILKFAIVLAGVILAVSPLFLSNEQGVLVIHGLNFNQEHLGWLRYLAISSFFLIGISLLLIYENIRFSISLFAISIFIPTLVSTLHSDFHFATNWPSVLIGLSISLVIIIYEFRRLKKNV</sequence>